<dbReference type="Pfam" id="PF05193">
    <property type="entry name" value="Peptidase_M16_C"/>
    <property type="match status" value="1"/>
</dbReference>
<accession>A0A643FA83</accession>
<keyword evidence="1" id="KW-0732">Signal</keyword>
<dbReference type="PANTHER" id="PTHR11851">
    <property type="entry name" value="METALLOPROTEASE"/>
    <property type="match status" value="1"/>
</dbReference>
<dbReference type="Proteomes" id="UP000430120">
    <property type="component" value="Unassembled WGS sequence"/>
</dbReference>
<dbReference type="OrthoDB" id="9811314at2"/>
<dbReference type="SUPFAM" id="SSF63411">
    <property type="entry name" value="LuxS/MPP-like metallohydrolase"/>
    <property type="match status" value="2"/>
</dbReference>
<name>A0A643FA83_IDEDE</name>
<dbReference type="PROSITE" id="PS51318">
    <property type="entry name" value="TAT"/>
    <property type="match status" value="1"/>
</dbReference>
<comment type="caution">
    <text evidence="4">The sequence shown here is derived from an EMBL/GenBank/DDBJ whole genome shotgun (WGS) entry which is preliminary data.</text>
</comment>
<proteinExistence type="predicted"/>
<dbReference type="GO" id="GO:0046872">
    <property type="term" value="F:metal ion binding"/>
    <property type="evidence" value="ECO:0007669"/>
    <property type="project" value="InterPro"/>
</dbReference>
<feature type="chain" id="PRO_5024919706" evidence="1">
    <location>
        <begin position="41"/>
        <end position="506"/>
    </location>
</feature>
<dbReference type="InterPro" id="IPR011765">
    <property type="entry name" value="Pept_M16_N"/>
</dbReference>
<evidence type="ECO:0000259" key="3">
    <source>
        <dbReference type="Pfam" id="PF05193"/>
    </source>
</evidence>
<keyword evidence="5" id="KW-1185">Reference proteome</keyword>
<dbReference type="PANTHER" id="PTHR11851:SF224">
    <property type="entry name" value="PROCESSING PROTEASE"/>
    <property type="match status" value="1"/>
</dbReference>
<dbReference type="InterPro" id="IPR011249">
    <property type="entry name" value="Metalloenz_LuxS/M16"/>
</dbReference>
<evidence type="ECO:0000313" key="5">
    <source>
        <dbReference type="Proteomes" id="UP000430120"/>
    </source>
</evidence>
<dbReference type="InterPro" id="IPR050361">
    <property type="entry name" value="MPP/UQCRC_Complex"/>
</dbReference>
<reference evidence="4 5" key="1">
    <citation type="submission" date="2019-09" db="EMBL/GenBank/DDBJ databases">
        <title>Draft genome sequences of 48 bacterial type strains from the CCUG.</title>
        <authorList>
            <person name="Tunovic T."/>
            <person name="Pineiro-Iglesias B."/>
            <person name="Unosson C."/>
            <person name="Inganas E."/>
            <person name="Ohlen M."/>
            <person name="Cardew S."/>
            <person name="Jensie-Markopoulos S."/>
            <person name="Salva-Serra F."/>
            <person name="Jaen-Luchoro D."/>
            <person name="Karlsson R."/>
            <person name="Svensson-Stadler L."/>
            <person name="Chun J."/>
            <person name="Moore E."/>
        </authorList>
    </citation>
    <scope>NUCLEOTIDE SEQUENCE [LARGE SCALE GENOMIC DNA]</scope>
    <source>
        <strain evidence="4 5">CCUG 30977</strain>
    </source>
</reference>
<organism evidence="4 5">
    <name type="scientific">Ideonella dechloratans</name>
    <dbReference type="NCBI Taxonomy" id="36863"/>
    <lineage>
        <taxon>Bacteria</taxon>
        <taxon>Pseudomonadati</taxon>
        <taxon>Pseudomonadota</taxon>
        <taxon>Betaproteobacteria</taxon>
        <taxon>Burkholderiales</taxon>
        <taxon>Sphaerotilaceae</taxon>
        <taxon>Ideonella</taxon>
    </lineage>
</organism>
<sequence length="506" mass="52900">MNRPASTTMMRTLFPLRRRALATAALAALTSALVAAPALAGTPGVDEPPVPGTPRPLEVPSFAEATLPNGVRVVVAERHALPLVSVALYLHLGSAADPDGRAGLAGLTNDLRTQGATVAGKRLSASQLAQQAEALGSSLSSSTDWRGSALTMTVATPKLAEAARLIVDSTLHPTLAASELDRLKQQAADGLKLSLSDPMALAGLTARRAWWGASVFGGSMTPASLARISRKDVQDFARLQLRPELATLVVTGDVTLEQAKTLATQLLGSWKGNRMALPKPRAEAAEAQTPSTVLVNLPGAGQSGVVVMAPTVPYDSPERMVARVAGAVLGGGYSARLNQEVRIKRGLSYGAGAGLDFQPVGGVLSARTQTNNATAGQVVQLMRDEIVRMGQELPADDELEARKAALVGSYGRQVETTAGLAGLALDLLGRDRPLSEAQHYVPEIQAVTALQVRDYAAKQWSPMALRTVVVGDMAKAAEGLKPVADKPLTLDAKDLDLESPTLMKAR</sequence>
<gene>
    <name evidence="4" type="ORF">F7Q92_12785</name>
</gene>
<dbReference type="InterPro" id="IPR007863">
    <property type="entry name" value="Peptidase_M16_C"/>
</dbReference>
<dbReference type="InterPro" id="IPR006311">
    <property type="entry name" value="TAT_signal"/>
</dbReference>
<evidence type="ECO:0000259" key="2">
    <source>
        <dbReference type="Pfam" id="PF00675"/>
    </source>
</evidence>
<feature type="domain" description="Peptidase M16 N-terminal" evidence="2">
    <location>
        <begin position="73"/>
        <end position="187"/>
    </location>
</feature>
<evidence type="ECO:0000256" key="1">
    <source>
        <dbReference type="SAM" id="SignalP"/>
    </source>
</evidence>
<evidence type="ECO:0000313" key="4">
    <source>
        <dbReference type="EMBL" id="KAB0580806.1"/>
    </source>
</evidence>
<dbReference type="Gene3D" id="3.30.830.10">
    <property type="entry name" value="Metalloenzyme, LuxS/M16 peptidase-like"/>
    <property type="match status" value="2"/>
</dbReference>
<feature type="domain" description="Peptidase M16 C-terminal" evidence="3">
    <location>
        <begin position="228"/>
        <end position="406"/>
    </location>
</feature>
<dbReference type="EMBL" id="VZPB01000029">
    <property type="protein sequence ID" value="KAB0580806.1"/>
    <property type="molecule type" value="Genomic_DNA"/>
</dbReference>
<protein>
    <submittedName>
        <fullName evidence="4">Insulinase family protein</fullName>
    </submittedName>
</protein>
<dbReference type="Pfam" id="PF00675">
    <property type="entry name" value="Peptidase_M16"/>
    <property type="match status" value="1"/>
</dbReference>
<feature type="signal peptide" evidence="1">
    <location>
        <begin position="1"/>
        <end position="40"/>
    </location>
</feature>
<dbReference type="AlphaFoldDB" id="A0A643FA83"/>